<name>A0A021VQU7_9CELL</name>
<dbReference type="Proteomes" id="UP000019753">
    <property type="component" value="Unassembled WGS sequence"/>
</dbReference>
<accession>A0A021VQU7</accession>
<evidence type="ECO:0008006" key="3">
    <source>
        <dbReference type="Google" id="ProtNLM"/>
    </source>
</evidence>
<dbReference type="CDD" id="cd08026">
    <property type="entry name" value="DUF326"/>
    <property type="match status" value="1"/>
</dbReference>
<dbReference type="PANTHER" id="PTHR37310:SF1">
    <property type="entry name" value="CYTOPLASMIC PROTEIN"/>
    <property type="match status" value="1"/>
</dbReference>
<dbReference type="AlphaFoldDB" id="A0A021VQU7"/>
<keyword evidence="2" id="KW-1185">Reference proteome</keyword>
<dbReference type="InterPro" id="IPR005560">
    <property type="entry name" value="Csp_YhjQ"/>
</dbReference>
<protein>
    <recommendedName>
        <fullName evidence="3">Ferredoxin</fullName>
    </recommendedName>
</protein>
<dbReference type="Gene3D" id="1.20.1270.360">
    <property type="match status" value="1"/>
</dbReference>
<proteinExistence type="predicted"/>
<dbReference type="EMBL" id="AXCW01000248">
    <property type="protein sequence ID" value="EYR62400.1"/>
    <property type="molecule type" value="Genomic_DNA"/>
</dbReference>
<dbReference type="PANTHER" id="PTHR37310">
    <property type="entry name" value="CYTOPLASMIC PROTEIN-RELATED"/>
    <property type="match status" value="1"/>
</dbReference>
<reference evidence="1 2" key="1">
    <citation type="submission" date="2014-01" db="EMBL/GenBank/DDBJ databases">
        <title>Actinotalea ferrariae CF5-4.</title>
        <authorList>
            <person name="Chen F."/>
            <person name="Li Y."/>
            <person name="Wang G."/>
        </authorList>
    </citation>
    <scope>NUCLEOTIDE SEQUENCE [LARGE SCALE GENOMIC DNA]</scope>
    <source>
        <strain evidence="1 2">CF5-4</strain>
    </source>
</reference>
<evidence type="ECO:0000313" key="1">
    <source>
        <dbReference type="EMBL" id="EYR62400.1"/>
    </source>
</evidence>
<comment type="caution">
    <text evidence="1">The sequence shown here is derived from an EMBL/GenBank/DDBJ whole genome shotgun (WGS) entry which is preliminary data.</text>
</comment>
<gene>
    <name evidence="1" type="ORF">N866_08875</name>
</gene>
<sequence length="133" mass="14300">MQTTAMMETYPASINLDRQLLARVVDAAAECAQTCTSCADACLSEEMVADLRKCIRTNLDCADICETTARVLSRHTGYDANITRAQLEACIAACRSCGDECEQHAGMHEHCRVCAESCRACEAACAELLASIG</sequence>
<dbReference type="OrthoDB" id="5396211at2"/>
<dbReference type="RefSeq" id="WP_034228022.1">
    <property type="nucleotide sequence ID" value="NZ_AXCW01000248.1"/>
</dbReference>
<dbReference type="Pfam" id="PF03860">
    <property type="entry name" value="Csp"/>
    <property type="match status" value="1"/>
</dbReference>
<organism evidence="1 2">
    <name type="scientific">Actinotalea ferrariae CF5-4</name>
    <dbReference type="NCBI Taxonomy" id="948458"/>
    <lineage>
        <taxon>Bacteria</taxon>
        <taxon>Bacillati</taxon>
        <taxon>Actinomycetota</taxon>
        <taxon>Actinomycetes</taxon>
        <taxon>Micrococcales</taxon>
        <taxon>Cellulomonadaceae</taxon>
        <taxon>Actinotalea</taxon>
    </lineage>
</organism>
<evidence type="ECO:0000313" key="2">
    <source>
        <dbReference type="Proteomes" id="UP000019753"/>
    </source>
</evidence>
<dbReference type="InterPro" id="IPR044543">
    <property type="entry name" value="YHJQ-like"/>
</dbReference>